<proteinExistence type="predicted"/>
<accession>A0A976N017</accession>
<organism evidence="1">
    <name type="scientific">Sigmofec virus UA08Rod_7382</name>
    <dbReference type="NCBI Taxonomy" id="2929246"/>
    <lineage>
        <taxon>Viruses</taxon>
        <taxon>Monodnaviria</taxon>
        <taxon>Sangervirae</taxon>
        <taxon>Phixviricota</taxon>
        <taxon>Malgrandaviricetes</taxon>
        <taxon>Petitvirales</taxon>
        <taxon>Microviridae</taxon>
    </lineage>
</organism>
<evidence type="ECO:0000313" key="1">
    <source>
        <dbReference type="EMBL" id="UPW36466.1"/>
    </source>
</evidence>
<sequence>MRRFRRRFRSRFRRVRRPRRMRGLRLKFSPRGGIRL</sequence>
<dbReference type="EMBL" id="OM869493">
    <property type="protein sequence ID" value="UPW36466.1"/>
    <property type="molecule type" value="Genomic_DNA"/>
</dbReference>
<reference evidence="1" key="1">
    <citation type="submission" date="2022-02" db="EMBL/GenBank/DDBJ databases">
        <title>Towards deciphering the DNA virus diversity associated with rodent species in the families Cricetidae and Heteromyidae.</title>
        <authorList>
            <person name="Lund M."/>
            <person name="Larsen B.B."/>
            <person name="Gryseels S."/>
            <person name="Kraberger S."/>
            <person name="Rowsey D.M."/>
            <person name="Steger L."/>
            <person name="Yule K.M."/>
            <person name="Upham N.S."/>
            <person name="Worobey M."/>
            <person name="Van Doorslaer K."/>
            <person name="Varsani A."/>
        </authorList>
    </citation>
    <scope>NUCLEOTIDE SEQUENCE</scope>
    <source>
        <strain evidence="1">UA08Rod_7382</strain>
    </source>
</reference>
<protein>
    <submittedName>
        <fullName evidence="1">Uncharacterized protein</fullName>
    </submittedName>
</protein>
<name>A0A976N017_9VIRU</name>